<accession>A0A167QVM8</accession>
<organism evidence="1 2">
    <name type="scientific">Phycomyces blakesleeanus (strain ATCC 8743b / DSM 1359 / FGSC 10004 / NBRC 33097 / NRRL 1555)</name>
    <dbReference type="NCBI Taxonomy" id="763407"/>
    <lineage>
        <taxon>Eukaryota</taxon>
        <taxon>Fungi</taxon>
        <taxon>Fungi incertae sedis</taxon>
        <taxon>Mucoromycota</taxon>
        <taxon>Mucoromycotina</taxon>
        <taxon>Mucoromycetes</taxon>
        <taxon>Mucorales</taxon>
        <taxon>Phycomycetaceae</taxon>
        <taxon>Phycomyces</taxon>
    </lineage>
</organism>
<reference evidence="2" key="1">
    <citation type="submission" date="2015-06" db="EMBL/GenBank/DDBJ databases">
        <title>Expansion of signal transduction pathways in fungi by whole-genome duplication.</title>
        <authorList>
            <consortium name="DOE Joint Genome Institute"/>
            <person name="Corrochano L.M."/>
            <person name="Kuo A."/>
            <person name="Marcet-Houben M."/>
            <person name="Polaino S."/>
            <person name="Salamov A."/>
            <person name="Villalobos J.M."/>
            <person name="Alvarez M.I."/>
            <person name="Avalos J."/>
            <person name="Benito E.P."/>
            <person name="Benoit I."/>
            <person name="Burger G."/>
            <person name="Camino L.P."/>
            <person name="Canovas D."/>
            <person name="Cerda-Olmedo E."/>
            <person name="Cheng J.-F."/>
            <person name="Dominguez A."/>
            <person name="Elias M."/>
            <person name="Eslava A.P."/>
            <person name="Glaser F."/>
            <person name="Grimwood J."/>
            <person name="Gutierrez G."/>
            <person name="Heitman J."/>
            <person name="Henrissat B."/>
            <person name="Iturriaga E.A."/>
            <person name="Lang B.F."/>
            <person name="Lavin J.L."/>
            <person name="Lee S."/>
            <person name="Li W."/>
            <person name="Lindquist E."/>
            <person name="Lopez-Garcia S."/>
            <person name="Luque E.M."/>
            <person name="Marcos A.T."/>
            <person name="Martin J."/>
            <person name="McCluskey K."/>
            <person name="Medina H.R."/>
            <person name="Miralles-Duran A."/>
            <person name="Miyazaki A."/>
            <person name="Munoz-Torres E."/>
            <person name="Oguiza J.A."/>
            <person name="Ohm R."/>
            <person name="Olmedo M."/>
            <person name="Orejas M."/>
            <person name="Ortiz-Castellanos L."/>
            <person name="Pisabarro A.G."/>
            <person name="Rodriguez-Romero J."/>
            <person name="Ruiz-Herrera J."/>
            <person name="Ruiz-Vazquez R."/>
            <person name="Sanz C."/>
            <person name="Schackwitz W."/>
            <person name="Schmutz J."/>
            <person name="Shahriari M."/>
            <person name="Shelest E."/>
            <person name="Silva-Franco F."/>
            <person name="Soanes D."/>
            <person name="Syed K."/>
            <person name="Tagua V.G."/>
            <person name="Talbot N.J."/>
            <person name="Thon M."/>
            <person name="De vries R.P."/>
            <person name="Wiebenga A."/>
            <person name="Yadav J.S."/>
            <person name="Braun E.L."/>
            <person name="Baker S."/>
            <person name="Garre V."/>
            <person name="Horwitz B."/>
            <person name="Torres-Martinez S."/>
            <person name="Idnurm A."/>
            <person name="Herrera-Estrella A."/>
            <person name="Gabaldon T."/>
            <person name="Grigoriev I.V."/>
        </authorList>
    </citation>
    <scope>NUCLEOTIDE SEQUENCE [LARGE SCALE GENOMIC DNA]</scope>
    <source>
        <strain evidence="2">NRRL 1555(-)</strain>
    </source>
</reference>
<name>A0A167QVM8_PHYB8</name>
<dbReference type="AlphaFoldDB" id="A0A167QVM8"/>
<dbReference type="GeneID" id="28995236"/>
<dbReference type="RefSeq" id="XP_018298389.1">
    <property type="nucleotide sequence ID" value="XM_018434330.1"/>
</dbReference>
<proteinExistence type="predicted"/>
<gene>
    <name evidence="1" type="ORF">PHYBLDRAFT_160999</name>
</gene>
<dbReference type="VEuPathDB" id="FungiDB:PHYBLDRAFT_160999"/>
<dbReference type="Proteomes" id="UP000077315">
    <property type="component" value="Unassembled WGS sequence"/>
</dbReference>
<dbReference type="InParanoid" id="A0A167QVM8"/>
<evidence type="ECO:0000313" key="2">
    <source>
        <dbReference type="Proteomes" id="UP000077315"/>
    </source>
</evidence>
<protein>
    <submittedName>
        <fullName evidence="1">Uncharacterized protein</fullName>
    </submittedName>
</protein>
<dbReference type="EMBL" id="KV440971">
    <property type="protein sequence ID" value="OAD80349.1"/>
    <property type="molecule type" value="Genomic_DNA"/>
</dbReference>
<keyword evidence="2" id="KW-1185">Reference proteome</keyword>
<sequence>MAFRQNHLKIHSFLLTNVTLSQGSITPMKMGLTFYDLIPSKYFALFGTQMISTEYVISIYKNQIAHKMTHTTVHKCLLQYDFSPIVTVSTDVEMRSEVQDTVMQLSCNLANCDGVRVGQTFGSIWA</sequence>
<evidence type="ECO:0000313" key="1">
    <source>
        <dbReference type="EMBL" id="OAD80349.1"/>
    </source>
</evidence>